<evidence type="ECO:0000313" key="3">
    <source>
        <dbReference type="Proteomes" id="UP000262056"/>
    </source>
</evidence>
<feature type="transmembrane region" description="Helical" evidence="1">
    <location>
        <begin position="7"/>
        <end position="27"/>
    </location>
</feature>
<dbReference type="Pfam" id="PF14595">
    <property type="entry name" value="Thioredoxin_9"/>
    <property type="match status" value="1"/>
</dbReference>
<proteinExistence type="predicted"/>
<dbReference type="InterPro" id="IPR036249">
    <property type="entry name" value="Thioredoxin-like_sf"/>
</dbReference>
<dbReference type="SUPFAM" id="SSF52833">
    <property type="entry name" value="Thioredoxin-like"/>
    <property type="match status" value="1"/>
</dbReference>
<evidence type="ECO:0008006" key="4">
    <source>
        <dbReference type="Google" id="ProtNLM"/>
    </source>
</evidence>
<gene>
    <name evidence="2" type="ORF">DIU24_04415</name>
</gene>
<dbReference type="Proteomes" id="UP000262056">
    <property type="component" value="Unassembled WGS sequence"/>
</dbReference>
<evidence type="ECO:0000256" key="1">
    <source>
        <dbReference type="SAM" id="Phobius"/>
    </source>
</evidence>
<comment type="caution">
    <text evidence="2">The sequence shown here is derived from an EMBL/GenBank/DDBJ whole genome shotgun (WGS) entry which is preliminary data.</text>
</comment>
<dbReference type="EMBL" id="DQFB01000007">
    <property type="protein sequence ID" value="HCQ40911.1"/>
    <property type="molecule type" value="Genomic_DNA"/>
</dbReference>
<keyword evidence="1" id="KW-0472">Membrane</keyword>
<dbReference type="AlphaFoldDB" id="A0A656PQG7"/>
<organism evidence="2 3">
    <name type="scientific">candidate division WWE3 bacterium</name>
    <dbReference type="NCBI Taxonomy" id="2053526"/>
    <lineage>
        <taxon>Bacteria</taxon>
        <taxon>Katanobacteria</taxon>
    </lineage>
</organism>
<accession>A0A656PQG7</accession>
<evidence type="ECO:0000313" key="2">
    <source>
        <dbReference type="EMBL" id="HCQ40911.1"/>
    </source>
</evidence>
<dbReference type="CDD" id="cd02947">
    <property type="entry name" value="TRX_family"/>
    <property type="match status" value="1"/>
</dbReference>
<name>A0A656PQG7_UNCKA</name>
<protein>
    <recommendedName>
        <fullName evidence="4">Thioredoxin</fullName>
    </recommendedName>
</protein>
<keyword evidence="1" id="KW-0812">Transmembrane</keyword>
<keyword evidence="1" id="KW-1133">Transmembrane helix</keyword>
<sequence length="120" mass="13978">MPRIIKTFESLIGLVCLLFNITFLPLYNNPMKVLKIGAIWCSGCLVMKPIWKKIENENPWLKTEYYEFDDSPDIALKYGLGAGFLPTYIFLDSHDKELARVSGEIKEKDLLKIIERHREE</sequence>
<dbReference type="Gene3D" id="3.40.30.10">
    <property type="entry name" value="Glutaredoxin"/>
    <property type="match status" value="1"/>
</dbReference>
<reference evidence="2 3" key="1">
    <citation type="journal article" date="2018" name="Nat. Biotechnol.">
        <title>A standardized bacterial taxonomy based on genome phylogeny substantially revises the tree of life.</title>
        <authorList>
            <person name="Parks D.H."/>
            <person name="Chuvochina M."/>
            <person name="Waite D.W."/>
            <person name="Rinke C."/>
            <person name="Skarshewski A."/>
            <person name="Chaumeil P.A."/>
            <person name="Hugenholtz P."/>
        </authorList>
    </citation>
    <scope>NUCLEOTIDE SEQUENCE [LARGE SCALE GENOMIC DNA]</scope>
    <source>
        <strain evidence="2">UBA12021</strain>
    </source>
</reference>